<dbReference type="EMBL" id="BAAAHB010000012">
    <property type="protein sequence ID" value="GAA0455379.1"/>
    <property type="molecule type" value="Genomic_DNA"/>
</dbReference>
<name>A0ABN0ZQ83_9ACTN</name>
<gene>
    <name evidence="2" type="ORF">GCM10009544_17660</name>
</gene>
<comment type="caution">
    <text evidence="2">The sequence shown here is derived from an EMBL/GenBank/DDBJ whole genome shotgun (WGS) entry which is preliminary data.</text>
</comment>
<reference evidence="2 3" key="1">
    <citation type="journal article" date="2019" name="Int. J. Syst. Evol. Microbiol.">
        <title>The Global Catalogue of Microorganisms (GCM) 10K type strain sequencing project: providing services to taxonomists for standard genome sequencing and annotation.</title>
        <authorList>
            <consortium name="The Broad Institute Genomics Platform"/>
            <consortium name="The Broad Institute Genome Sequencing Center for Infectious Disease"/>
            <person name="Wu L."/>
            <person name="Ma J."/>
        </authorList>
    </citation>
    <scope>NUCLEOTIDE SEQUENCE [LARGE SCALE GENOMIC DNA]</scope>
    <source>
        <strain evidence="2 3">JCM 10649</strain>
    </source>
</reference>
<evidence type="ECO:0000256" key="1">
    <source>
        <dbReference type="SAM" id="MobiDB-lite"/>
    </source>
</evidence>
<keyword evidence="3" id="KW-1185">Reference proteome</keyword>
<feature type="compositionally biased region" description="Basic and acidic residues" evidence="1">
    <location>
        <begin position="1"/>
        <end position="17"/>
    </location>
</feature>
<dbReference type="Proteomes" id="UP001499895">
    <property type="component" value="Unassembled WGS sequence"/>
</dbReference>
<dbReference type="RefSeq" id="WP_344088312.1">
    <property type="nucleotide sequence ID" value="NZ_BAAAHB010000012.1"/>
</dbReference>
<feature type="region of interest" description="Disordered" evidence="1">
    <location>
        <begin position="1"/>
        <end position="31"/>
    </location>
</feature>
<sequence length="44" mass="4994">MIYRGRNPEKVDADGRVYGETGQGEDSPAQWKAAREWLTVREGL</sequence>
<accession>A0ABN0ZQ83</accession>
<evidence type="ECO:0000313" key="3">
    <source>
        <dbReference type="Proteomes" id="UP001499895"/>
    </source>
</evidence>
<proteinExistence type="predicted"/>
<organism evidence="2 3">
    <name type="scientific">Streptomyces stramineus</name>
    <dbReference type="NCBI Taxonomy" id="173861"/>
    <lineage>
        <taxon>Bacteria</taxon>
        <taxon>Bacillati</taxon>
        <taxon>Actinomycetota</taxon>
        <taxon>Actinomycetes</taxon>
        <taxon>Kitasatosporales</taxon>
        <taxon>Streptomycetaceae</taxon>
        <taxon>Streptomyces</taxon>
    </lineage>
</organism>
<protein>
    <submittedName>
        <fullName evidence="2">Uncharacterized protein</fullName>
    </submittedName>
</protein>
<evidence type="ECO:0000313" key="2">
    <source>
        <dbReference type="EMBL" id="GAA0455379.1"/>
    </source>
</evidence>